<dbReference type="GO" id="GO:0032153">
    <property type="term" value="C:cell division site"/>
    <property type="evidence" value="ECO:0007669"/>
    <property type="project" value="TreeGrafter"/>
</dbReference>
<comment type="similarity">
    <text evidence="11">Belongs to the SEDS family. FtsW subfamily.</text>
</comment>
<feature type="transmembrane region" description="Helical" evidence="16">
    <location>
        <begin position="148"/>
        <end position="165"/>
    </location>
</feature>
<evidence type="ECO:0000256" key="2">
    <source>
        <dbReference type="ARBA" id="ARBA00022676"/>
    </source>
</evidence>
<evidence type="ECO:0000256" key="13">
    <source>
        <dbReference type="ARBA" id="ARBA00041418"/>
    </source>
</evidence>
<accession>A0A7C5DEK2</accession>
<dbReference type="GO" id="GO:0005886">
    <property type="term" value="C:plasma membrane"/>
    <property type="evidence" value="ECO:0007669"/>
    <property type="project" value="TreeGrafter"/>
</dbReference>
<feature type="transmembrane region" description="Helical" evidence="16">
    <location>
        <begin position="309"/>
        <end position="329"/>
    </location>
</feature>
<keyword evidence="17" id="KW-0131">Cell cycle</keyword>
<feature type="transmembrane region" description="Helical" evidence="16">
    <location>
        <begin position="341"/>
        <end position="362"/>
    </location>
</feature>
<evidence type="ECO:0000256" key="5">
    <source>
        <dbReference type="ARBA" id="ARBA00022960"/>
    </source>
</evidence>
<keyword evidence="4 16" id="KW-0812">Transmembrane</keyword>
<feature type="transmembrane region" description="Helical" evidence="16">
    <location>
        <begin position="193"/>
        <end position="213"/>
    </location>
</feature>
<feature type="transmembrane region" description="Helical" evidence="16">
    <location>
        <begin position="55"/>
        <end position="76"/>
    </location>
</feature>
<keyword evidence="7 16" id="KW-1133">Transmembrane helix</keyword>
<dbReference type="GO" id="GO:0008955">
    <property type="term" value="F:peptidoglycan glycosyltransferase activity"/>
    <property type="evidence" value="ECO:0007669"/>
    <property type="project" value="UniProtKB-EC"/>
</dbReference>
<comment type="caution">
    <text evidence="17">The sequence shown here is derived from an EMBL/GenBank/DDBJ whole genome shotgun (WGS) entry which is preliminary data.</text>
</comment>
<keyword evidence="8 16" id="KW-0472">Membrane</keyword>
<dbReference type="EC" id="2.4.99.28" evidence="14"/>
<gene>
    <name evidence="17" type="ORF">ENL01_03245</name>
</gene>
<comment type="catalytic activity">
    <reaction evidence="15">
        <text>[GlcNAc-(1-&gt;4)-Mur2Ac(oyl-L-Ala-gamma-D-Glu-L-Lys-D-Ala-D-Ala)](n)-di-trans,octa-cis-undecaprenyl diphosphate + beta-D-GlcNAc-(1-&gt;4)-Mur2Ac(oyl-L-Ala-gamma-D-Glu-L-Lys-D-Ala-D-Ala)-di-trans,octa-cis-undecaprenyl diphosphate = [GlcNAc-(1-&gt;4)-Mur2Ac(oyl-L-Ala-gamma-D-Glu-L-Lys-D-Ala-D-Ala)](n+1)-di-trans,octa-cis-undecaprenyl diphosphate + di-trans,octa-cis-undecaprenyl diphosphate + H(+)</text>
        <dbReference type="Rhea" id="RHEA:23708"/>
        <dbReference type="Rhea" id="RHEA-COMP:9602"/>
        <dbReference type="Rhea" id="RHEA-COMP:9603"/>
        <dbReference type="ChEBI" id="CHEBI:15378"/>
        <dbReference type="ChEBI" id="CHEBI:58405"/>
        <dbReference type="ChEBI" id="CHEBI:60033"/>
        <dbReference type="ChEBI" id="CHEBI:78435"/>
        <dbReference type="EC" id="2.4.99.28"/>
    </reaction>
</comment>
<dbReference type="EMBL" id="DRSK01000187">
    <property type="protein sequence ID" value="HHE07903.1"/>
    <property type="molecule type" value="Genomic_DNA"/>
</dbReference>
<keyword evidence="17" id="KW-0132">Cell division</keyword>
<evidence type="ECO:0000256" key="3">
    <source>
        <dbReference type="ARBA" id="ARBA00022679"/>
    </source>
</evidence>
<evidence type="ECO:0000256" key="16">
    <source>
        <dbReference type="SAM" id="Phobius"/>
    </source>
</evidence>
<dbReference type="GO" id="GO:0009252">
    <property type="term" value="P:peptidoglycan biosynthetic process"/>
    <property type="evidence" value="ECO:0007669"/>
    <property type="project" value="UniProtKB-KW"/>
</dbReference>
<keyword evidence="6" id="KW-0573">Peptidoglycan synthesis</keyword>
<evidence type="ECO:0000256" key="1">
    <source>
        <dbReference type="ARBA" id="ARBA00004141"/>
    </source>
</evidence>
<keyword evidence="2" id="KW-0328">Glycosyltransferase</keyword>
<evidence type="ECO:0000256" key="15">
    <source>
        <dbReference type="ARBA" id="ARBA00049902"/>
    </source>
</evidence>
<dbReference type="AlphaFoldDB" id="A0A7C5DEK2"/>
<evidence type="ECO:0000256" key="10">
    <source>
        <dbReference type="ARBA" id="ARBA00033270"/>
    </source>
</evidence>
<feature type="transmembrane region" description="Helical" evidence="16">
    <location>
        <begin position="12"/>
        <end position="35"/>
    </location>
</feature>
<evidence type="ECO:0000313" key="17">
    <source>
        <dbReference type="EMBL" id="HHE07903.1"/>
    </source>
</evidence>
<dbReference type="GO" id="GO:0015648">
    <property type="term" value="F:lipid-linked peptidoglycan transporter activity"/>
    <property type="evidence" value="ECO:0007669"/>
    <property type="project" value="TreeGrafter"/>
</dbReference>
<evidence type="ECO:0000256" key="12">
    <source>
        <dbReference type="ARBA" id="ARBA00041185"/>
    </source>
</evidence>
<feature type="transmembrane region" description="Helical" evidence="16">
    <location>
        <begin position="275"/>
        <end position="297"/>
    </location>
</feature>
<dbReference type="PANTHER" id="PTHR30474">
    <property type="entry name" value="CELL CYCLE PROTEIN"/>
    <property type="match status" value="1"/>
</dbReference>
<dbReference type="GO" id="GO:0051301">
    <property type="term" value="P:cell division"/>
    <property type="evidence" value="ECO:0007669"/>
    <property type="project" value="UniProtKB-KW"/>
</dbReference>
<evidence type="ECO:0000256" key="7">
    <source>
        <dbReference type="ARBA" id="ARBA00022989"/>
    </source>
</evidence>
<evidence type="ECO:0000256" key="6">
    <source>
        <dbReference type="ARBA" id="ARBA00022984"/>
    </source>
</evidence>
<sequence length="386" mass="41842">MLPAQPGNGDAFAGKLLLFIVVVLMCIGIVVVYSSGAGWAEKKFADPQYFLWRQLTFASLGLGVIFVVGHIDYHLLMKASKALLFLSIVALAMLLILKLFHVIHGAARWLGFGPLKFQASDLAKYAIILHFSRLLAEKRNYIRDLHTGYYPMLILLMTVVVLVALEPNFSTSSLIALIGFTLMFIGGVRIKYLLATAAALIPVVGVFAIAAPYRMARLIGFVGGENELSYQVRQALIGLGNGGLFGLGLGASKQRELYLPLSYNDFVFVVIGEEYGFIGALVVLLLFAGLLACGIIIAKRAPDLYGRYVATGVTIAIVLYAFINIAVASHLLPTTGVALPFISYGGTALLFNSLGIGMLVSISRYRKKVETKQRAEALLDSKRGRS</sequence>
<proteinExistence type="inferred from homology"/>
<reference evidence="17" key="1">
    <citation type="journal article" date="2020" name="mSystems">
        <title>Genome- and Community-Level Interaction Insights into Carbon Utilization and Element Cycling Functions of Hydrothermarchaeota in Hydrothermal Sediment.</title>
        <authorList>
            <person name="Zhou Z."/>
            <person name="Liu Y."/>
            <person name="Xu W."/>
            <person name="Pan J."/>
            <person name="Luo Z.H."/>
            <person name="Li M."/>
        </authorList>
    </citation>
    <scope>NUCLEOTIDE SEQUENCE [LARGE SCALE GENOMIC DNA]</scope>
    <source>
        <strain evidence="17">HyVt-628</strain>
    </source>
</reference>
<comment type="subcellular location">
    <subcellularLocation>
        <location evidence="1">Membrane</location>
        <topology evidence="1">Multi-pass membrane protein</topology>
    </subcellularLocation>
</comment>
<protein>
    <recommendedName>
        <fullName evidence="12">Probable peptidoglycan glycosyltransferase FtsW</fullName>
        <ecNumber evidence="14">2.4.99.28</ecNumber>
    </recommendedName>
    <alternativeName>
        <fullName evidence="13">Cell division protein FtsW</fullName>
    </alternativeName>
    <alternativeName>
        <fullName evidence="10">Cell wall polymerase</fullName>
    </alternativeName>
    <alternativeName>
        <fullName evidence="9">Peptidoglycan polymerase</fullName>
    </alternativeName>
</protein>
<dbReference type="InterPro" id="IPR001182">
    <property type="entry name" value="FtsW/RodA"/>
</dbReference>
<evidence type="ECO:0000256" key="11">
    <source>
        <dbReference type="ARBA" id="ARBA00038053"/>
    </source>
</evidence>
<dbReference type="PANTHER" id="PTHR30474:SF2">
    <property type="entry name" value="PEPTIDOGLYCAN GLYCOSYLTRANSFERASE FTSW-RELATED"/>
    <property type="match status" value="1"/>
</dbReference>
<dbReference type="Pfam" id="PF01098">
    <property type="entry name" value="FTSW_RODA_SPOVE"/>
    <property type="match status" value="1"/>
</dbReference>
<evidence type="ECO:0000256" key="4">
    <source>
        <dbReference type="ARBA" id="ARBA00022692"/>
    </source>
</evidence>
<feature type="transmembrane region" description="Helical" evidence="16">
    <location>
        <begin position="83"/>
        <end position="103"/>
    </location>
</feature>
<evidence type="ECO:0000256" key="8">
    <source>
        <dbReference type="ARBA" id="ARBA00023136"/>
    </source>
</evidence>
<name>A0A7C5DEK2_9CHLB</name>
<dbReference type="Proteomes" id="UP000886059">
    <property type="component" value="Unassembled WGS sequence"/>
</dbReference>
<evidence type="ECO:0000256" key="9">
    <source>
        <dbReference type="ARBA" id="ARBA00032370"/>
    </source>
</evidence>
<keyword evidence="5" id="KW-0133">Cell shape</keyword>
<feature type="transmembrane region" description="Helical" evidence="16">
    <location>
        <begin position="171"/>
        <end position="188"/>
    </location>
</feature>
<evidence type="ECO:0000256" key="14">
    <source>
        <dbReference type="ARBA" id="ARBA00044770"/>
    </source>
</evidence>
<keyword evidence="3" id="KW-0808">Transferase</keyword>
<dbReference type="GO" id="GO:0008360">
    <property type="term" value="P:regulation of cell shape"/>
    <property type="evidence" value="ECO:0007669"/>
    <property type="project" value="UniProtKB-KW"/>
</dbReference>
<organism evidence="17">
    <name type="scientific">Chlorobaculum parvum</name>
    <dbReference type="NCBI Taxonomy" id="274539"/>
    <lineage>
        <taxon>Bacteria</taxon>
        <taxon>Pseudomonadati</taxon>
        <taxon>Chlorobiota</taxon>
        <taxon>Chlorobiia</taxon>
        <taxon>Chlorobiales</taxon>
        <taxon>Chlorobiaceae</taxon>
        <taxon>Chlorobaculum</taxon>
    </lineage>
</organism>